<protein>
    <submittedName>
        <fullName evidence="1">Uncharacterized protein</fullName>
    </submittedName>
</protein>
<accession>A0ACC1SP09</accession>
<comment type="caution">
    <text evidence="1">The sequence shown here is derived from an EMBL/GenBank/DDBJ whole genome shotgun (WGS) entry which is preliminary data.</text>
</comment>
<gene>
    <name evidence="1" type="ORF">NM688_g5832</name>
</gene>
<evidence type="ECO:0000313" key="1">
    <source>
        <dbReference type="EMBL" id="KAJ3543695.1"/>
    </source>
</evidence>
<sequence length="128" mass="14889">MEKRVAEEARIDQKNLDHALRDLKKAEKTHQSATNDTNKAQQSVDKAVQNEYKEATALNKAQHQHETSVTEQQTADKTLDLRREHEARLEQDLQQRRSTFDDLQHRKDVNDASYPPDALNPNRDTERC</sequence>
<organism evidence="1 2">
    <name type="scientific">Phlebia brevispora</name>
    <dbReference type="NCBI Taxonomy" id="194682"/>
    <lineage>
        <taxon>Eukaryota</taxon>
        <taxon>Fungi</taxon>
        <taxon>Dikarya</taxon>
        <taxon>Basidiomycota</taxon>
        <taxon>Agaricomycotina</taxon>
        <taxon>Agaricomycetes</taxon>
        <taxon>Polyporales</taxon>
        <taxon>Meruliaceae</taxon>
        <taxon>Phlebia</taxon>
    </lineage>
</organism>
<proteinExistence type="predicted"/>
<reference evidence="1" key="1">
    <citation type="submission" date="2022-07" db="EMBL/GenBank/DDBJ databases">
        <title>Genome Sequence of Phlebia brevispora.</title>
        <authorList>
            <person name="Buettner E."/>
        </authorList>
    </citation>
    <scope>NUCLEOTIDE SEQUENCE</scope>
    <source>
        <strain evidence="1">MPL23</strain>
    </source>
</reference>
<name>A0ACC1SP09_9APHY</name>
<dbReference type="Proteomes" id="UP001148662">
    <property type="component" value="Unassembled WGS sequence"/>
</dbReference>
<keyword evidence="2" id="KW-1185">Reference proteome</keyword>
<evidence type="ECO:0000313" key="2">
    <source>
        <dbReference type="Proteomes" id="UP001148662"/>
    </source>
</evidence>
<dbReference type="EMBL" id="JANHOG010001116">
    <property type="protein sequence ID" value="KAJ3543695.1"/>
    <property type="molecule type" value="Genomic_DNA"/>
</dbReference>